<proteinExistence type="predicted"/>
<keyword evidence="2" id="KW-0732">Signal</keyword>
<evidence type="ECO:0000256" key="2">
    <source>
        <dbReference type="SAM" id="SignalP"/>
    </source>
</evidence>
<comment type="caution">
    <text evidence="3">The sequence shown here is derived from an EMBL/GenBank/DDBJ whole genome shotgun (WGS) entry which is preliminary data.</text>
</comment>
<feature type="signal peptide" evidence="2">
    <location>
        <begin position="1"/>
        <end position="30"/>
    </location>
</feature>
<sequence>MFSAPATTDWIRLFATLVAALMLSPVGAWGQADEGQDSLPKTPPANTDPNDTTTDSVSTKSFRKAPLDPEKIAQVFRAQAVFPNAALPAEAEFAEEESQGPAADPNDAEPEVDDETIRQAKIAGLIAQLGAPEFAIREQATAGLRMLGDDALPALRNAAVEHDDLEVRLRAENVASGIVSSAVAGRIDSFLDGQPGSFEGWDVFQEILGDGPRLREVFIEMMLRHQDLVQSLDVGTEARMKALEKVIARIQHRQLLESQLPSGADVFAMLLCFNDHDLRLSNIHEEALLRMLRMSVTAELVRDEQLAGPFRTLLAGWIQRCDRASWPEVFWLSMQQSLERTLPLAERVLGLPDASMDETVLALQLISRFGNESNVAAVRSMLEDDRAVTELEFIGGKQVRAEVRDLAAATIMILKHRPLDEIGLNPNSLHPKIGFIPRGLGFPTDDPEPRLMMLKSLEAVLETGTGSKPESPETESPENSAPE</sequence>
<feature type="region of interest" description="Disordered" evidence="1">
    <location>
        <begin position="31"/>
        <end position="64"/>
    </location>
</feature>
<evidence type="ECO:0000313" key="4">
    <source>
        <dbReference type="Proteomes" id="UP000036367"/>
    </source>
</evidence>
<organism evidence="3 4">
    <name type="scientific">Rhodopirellula islandica</name>
    <dbReference type="NCBI Taxonomy" id="595434"/>
    <lineage>
        <taxon>Bacteria</taxon>
        <taxon>Pseudomonadati</taxon>
        <taxon>Planctomycetota</taxon>
        <taxon>Planctomycetia</taxon>
        <taxon>Pirellulales</taxon>
        <taxon>Pirellulaceae</taxon>
        <taxon>Rhodopirellula</taxon>
    </lineage>
</organism>
<protein>
    <submittedName>
        <fullName evidence="3">Uncharacterized protein</fullName>
    </submittedName>
</protein>
<dbReference type="EMBL" id="LECT01000031">
    <property type="protein sequence ID" value="KLU03802.1"/>
    <property type="molecule type" value="Genomic_DNA"/>
</dbReference>
<feature type="region of interest" description="Disordered" evidence="1">
    <location>
        <begin position="461"/>
        <end position="483"/>
    </location>
</feature>
<feature type="chain" id="PRO_5005247966" evidence="2">
    <location>
        <begin position="31"/>
        <end position="483"/>
    </location>
</feature>
<dbReference type="Proteomes" id="UP000036367">
    <property type="component" value="Unassembled WGS sequence"/>
</dbReference>
<evidence type="ECO:0000256" key="1">
    <source>
        <dbReference type="SAM" id="MobiDB-lite"/>
    </source>
</evidence>
<reference evidence="3" key="1">
    <citation type="submission" date="2015-05" db="EMBL/GenBank/DDBJ databases">
        <title>Permanent draft genome of Rhodopirellula islandicus K833.</title>
        <authorList>
            <person name="Kizina J."/>
            <person name="Richter M."/>
            <person name="Glockner F.O."/>
            <person name="Harder J."/>
        </authorList>
    </citation>
    <scope>NUCLEOTIDE SEQUENCE [LARGE SCALE GENOMIC DNA]</scope>
    <source>
        <strain evidence="3">K833</strain>
    </source>
</reference>
<gene>
    <name evidence="3" type="ORF">RISK_004209</name>
</gene>
<evidence type="ECO:0000313" key="3">
    <source>
        <dbReference type="EMBL" id="KLU03802.1"/>
    </source>
</evidence>
<accession>A0A0J1BAU8</accession>
<dbReference type="AlphaFoldDB" id="A0A0J1BAU8"/>
<dbReference type="STRING" id="595434.RISK_004209"/>
<dbReference type="PATRIC" id="fig|595434.4.peg.3990"/>
<keyword evidence="4" id="KW-1185">Reference proteome</keyword>
<dbReference type="OrthoDB" id="244112at2"/>
<feature type="compositionally biased region" description="Low complexity" evidence="1">
    <location>
        <begin position="44"/>
        <end position="55"/>
    </location>
</feature>
<feature type="region of interest" description="Disordered" evidence="1">
    <location>
        <begin position="91"/>
        <end position="114"/>
    </location>
</feature>
<name>A0A0J1BAU8_RHOIS</name>